<keyword evidence="2" id="KW-1185">Reference proteome</keyword>
<dbReference type="InterPro" id="IPR010870">
    <property type="entry name" value="Porin_O/P"/>
</dbReference>
<dbReference type="Proteomes" id="UP000070058">
    <property type="component" value="Unassembled WGS sequence"/>
</dbReference>
<dbReference type="Gene3D" id="2.40.160.10">
    <property type="entry name" value="Porin"/>
    <property type="match status" value="1"/>
</dbReference>
<reference evidence="2" key="1">
    <citation type="submission" date="2016-02" db="EMBL/GenBank/DDBJ databases">
        <authorList>
            <person name="Sanders J.G."/>
            <person name="Lin J.Y."/>
            <person name="Wertz J.T."/>
            <person name="Russell J.A."/>
            <person name="Moreau C.S."/>
            <person name="Powell S."/>
        </authorList>
    </citation>
    <scope>NUCLEOTIDE SEQUENCE [LARGE SCALE GENOMIC DNA]</scope>
    <source>
        <strain evidence="2">CAG34</strain>
    </source>
</reference>
<proteinExistence type="predicted"/>
<evidence type="ECO:0008006" key="3">
    <source>
        <dbReference type="Google" id="ProtNLM"/>
    </source>
</evidence>
<accession>A0A139SQL1</accession>
<gene>
    <name evidence="1" type="ORF">AXK11_03260</name>
</gene>
<organism evidence="1 2">
    <name type="scientific">Cephaloticoccus primus</name>
    <dbReference type="NCBI Taxonomy" id="1548207"/>
    <lineage>
        <taxon>Bacteria</taxon>
        <taxon>Pseudomonadati</taxon>
        <taxon>Verrucomicrobiota</taxon>
        <taxon>Opitutia</taxon>
        <taxon>Opitutales</taxon>
        <taxon>Opitutaceae</taxon>
        <taxon>Cephaloticoccus</taxon>
    </lineage>
</organism>
<dbReference type="InterPro" id="IPR023614">
    <property type="entry name" value="Porin_dom_sf"/>
</dbReference>
<evidence type="ECO:0000313" key="2">
    <source>
        <dbReference type="Proteomes" id="UP000070058"/>
    </source>
</evidence>
<dbReference type="OrthoDB" id="5372286at2"/>
<name>A0A139SQL1_9BACT</name>
<dbReference type="EMBL" id="LSZQ01000028">
    <property type="protein sequence ID" value="KXU36827.1"/>
    <property type="molecule type" value="Genomic_DNA"/>
</dbReference>
<dbReference type="SUPFAM" id="SSF56935">
    <property type="entry name" value="Porins"/>
    <property type="match status" value="1"/>
</dbReference>
<dbReference type="RefSeq" id="WP_082780808.1">
    <property type="nucleotide sequence ID" value="NZ_LSZQ01000028.1"/>
</dbReference>
<dbReference type="Pfam" id="PF07396">
    <property type="entry name" value="Porin_O_P"/>
    <property type="match status" value="1"/>
</dbReference>
<comment type="caution">
    <text evidence="1">The sequence shown here is derived from an EMBL/GenBank/DDBJ whole genome shotgun (WGS) entry which is preliminary data.</text>
</comment>
<dbReference type="AlphaFoldDB" id="A0A139SQL1"/>
<protein>
    <recommendedName>
        <fullName evidence="3">Porin</fullName>
    </recommendedName>
</protein>
<sequence length="448" mass="47071">MNTPFTQFPNTTNAARAPRCFSYRPFLRGLAVAALLCGVFLASSPIVLAKDSGALIELLVRKGILTSQEAEEVRADLLREAAEPPALATAGSSLTTRLRVSGRLQAQFASIGTDIAGTSADPAATNHFFARRLYLTARADLGPSWNSNLTYDFAGGLFDAAWVQYKGRAFSVDLGLRKVNLGLEERTSSGSLLAIERSGVTRYFVEENNGRRLGAGSYRVGVFVDGKSPSGKFFYGAAITNPERAVNSGAAASAGNGSRNQFALWANAGFSGRLGEALGGGSIVLGAGAGYLPDQGGRPTGTGNDLAVYTVYADLRGLAGGRLGLAAELLGADVERGVSATRDAQPWGYWVQPSLKLSEPFELVARYSALDSDGRGVSLSDGVRSAPGGGTHDKLRELFFGGNWYLRGNDLKLQLGYVYGESRGAVAGGSSAGKAKSQGVRSQLQLNF</sequence>
<evidence type="ECO:0000313" key="1">
    <source>
        <dbReference type="EMBL" id="KXU36827.1"/>
    </source>
</evidence>